<sequence>MSGRPLYVETTTRAPVAEVWRRTQDPVAHARWDLRFTRIDLDAAGPTPGSPRTFTYAVGPVAGVGVTSADRHHADGSATSALRFRCDDVRSPLREGRGYWRYVPTDDGGTRFLTGYDYTPRGPADRLVRPLLGWATAWSFDRLRLWVDEGLPPETARRNALLEGVLRVGAAALGAGLVVAAVRTPHHRLVPSALRCRRQPRPTTSREATP</sequence>
<protein>
    <recommendedName>
        <fullName evidence="3">Polyketide cyclase/dehydrase/lipid transport protein</fullName>
    </recommendedName>
</protein>
<name>A0A542DWY8_9MICO</name>
<organism evidence="1 2">
    <name type="scientific">Lapillicoccus jejuensis</name>
    <dbReference type="NCBI Taxonomy" id="402171"/>
    <lineage>
        <taxon>Bacteria</taxon>
        <taxon>Bacillati</taxon>
        <taxon>Actinomycetota</taxon>
        <taxon>Actinomycetes</taxon>
        <taxon>Micrococcales</taxon>
        <taxon>Intrasporangiaceae</taxon>
        <taxon>Lapillicoccus</taxon>
    </lineage>
</organism>
<gene>
    <name evidence="1" type="ORF">FB458_0664</name>
</gene>
<proteinExistence type="predicted"/>
<dbReference type="InterPro" id="IPR023393">
    <property type="entry name" value="START-like_dom_sf"/>
</dbReference>
<dbReference type="RefSeq" id="WP_141846739.1">
    <property type="nucleotide sequence ID" value="NZ_BAAAPR010000008.1"/>
</dbReference>
<dbReference type="Proteomes" id="UP000317893">
    <property type="component" value="Unassembled WGS sequence"/>
</dbReference>
<dbReference type="OrthoDB" id="6199084at2"/>
<keyword evidence="2" id="KW-1185">Reference proteome</keyword>
<dbReference type="Gene3D" id="3.30.530.20">
    <property type="match status" value="1"/>
</dbReference>
<dbReference type="Pfam" id="PF10604">
    <property type="entry name" value="Polyketide_cyc2"/>
    <property type="match status" value="1"/>
</dbReference>
<dbReference type="AlphaFoldDB" id="A0A542DWY8"/>
<accession>A0A542DWY8</accession>
<evidence type="ECO:0000313" key="2">
    <source>
        <dbReference type="Proteomes" id="UP000317893"/>
    </source>
</evidence>
<comment type="caution">
    <text evidence="1">The sequence shown here is derived from an EMBL/GenBank/DDBJ whole genome shotgun (WGS) entry which is preliminary data.</text>
</comment>
<evidence type="ECO:0000313" key="1">
    <source>
        <dbReference type="EMBL" id="TQJ07596.1"/>
    </source>
</evidence>
<dbReference type="InterPro" id="IPR019587">
    <property type="entry name" value="Polyketide_cyclase/dehydratase"/>
</dbReference>
<dbReference type="EMBL" id="VFMN01000001">
    <property type="protein sequence ID" value="TQJ07596.1"/>
    <property type="molecule type" value="Genomic_DNA"/>
</dbReference>
<reference evidence="1 2" key="1">
    <citation type="submission" date="2019-06" db="EMBL/GenBank/DDBJ databases">
        <title>Sequencing the genomes of 1000 actinobacteria strains.</title>
        <authorList>
            <person name="Klenk H.-P."/>
        </authorList>
    </citation>
    <scope>NUCLEOTIDE SEQUENCE [LARGE SCALE GENOMIC DNA]</scope>
    <source>
        <strain evidence="1 2">DSM 18607</strain>
    </source>
</reference>
<dbReference type="SUPFAM" id="SSF55961">
    <property type="entry name" value="Bet v1-like"/>
    <property type="match status" value="1"/>
</dbReference>
<evidence type="ECO:0008006" key="3">
    <source>
        <dbReference type="Google" id="ProtNLM"/>
    </source>
</evidence>